<dbReference type="EMBL" id="FOMX01000005">
    <property type="protein sequence ID" value="SFD87149.1"/>
    <property type="molecule type" value="Genomic_DNA"/>
</dbReference>
<dbReference type="Proteomes" id="UP000199400">
    <property type="component" value="Unassembled WGS sequence"/>
</dbReference>
<keyword evidence="2" id="KW-1185">Reference proteome</keyword>
<evidence type="ECO:0000313" key="2">
    <source>
        <dbReference type="Proteomes" id="UP000199400"/>
    </source>
</evidence>
<gene>
    <name evidence="1" type="ORF">SAMN02745121_02016</name>
</gene>
<name>A0A1I1VWM9_9BACT</name>
<sequence>MQPGEAVLGLAEAAAACQSDALERALQNEASAARRSAYFAATEESAMSVISAGT</sequence>
<reference evidence="2" key="1">
    <citation type="submission" date="2016-10" db="EMBL/GenBank/DDBJ databases">
        <authorList>
            <person name="Varghese N."/>
            <person name="Submissions S."/>
        </authorList>
    </citation>
    <scope>NUCLEOTIDE SEQUENCE [LARGE SCALE GENOMIC DNA]</scope>
    <source>
        <strain evidence="2">ATCC 25963</strain>
    </source>
</reference>
<dbReference type="AlphaFoldDB" id="A0A1I1VWM9"/>
<proteinExistence type="predicted"/>
<accession>A0A1I1VWM9</accession>
<evidence type="ECO:0000313" key="1">
    <source>
        <dbReference type="EMBL" id="SFD87149.1"/>
    </source>
</evidence>
<protein>
    <submittedName>
        <fullName evidence="1">Uncharacterized protein</fullName>
    </submittedName>
</protein>
<organism evidence="1 2">
    <name type="scientific">Nannocystis exedens</name>
    <dbReference type="NCBI Taxonomy" id="54"/>
    <lineage>
        <taxon>Bacteria</taxon>
        <taxon>Pseudomonadati</taxon>
        <taxon>Myxococcota</taxon>
        <taxon>Polyangia</taxon>
        <taxon>Nannocystales</taxon>
        <taxon>Nannocystaceae</taxon>
        <taxon>Nannocystis</taxon>
    </lineage>
</organism>